<dbReference type="Pfam" id="PF14522">
    <property type="entry name" value="Cytochrome_C7"/>
    <property type="match status" value="1"/>
</dbReference>
<dbReference type="OrthoDB" id="9814800at2"/>
<proteinExistence type="predicted"/>
<feature type="transmembrane region" description="Helical" evidence="7">
    <location>
        <begin position="32"/>
        <end position="54"/>
    </location>
</feature>
<evidence type="ECO:0000256" key="6">
    <source>
        <dbReference type="SAM" id="MobiDB-lite"/>
    </source>
</evidence>
<evidence type="ECO:0000259" key="9">
    <source>
        <dbReference type="Pfam" id="PF14522"/>
    </source>
</evidence>
<keyword evidence="7" id="KW-1133">Transmembrane helix</keyword>
<keyword evidence="5" id="KW-0408">Iron</keyword>
<evidence type="ECO:0000256" key="7">
    <source>
        <dbReference type="SAM" id="Phobius"/>
    </source>
</evidence>
<keyword evidence="2" id="KW-0349">Heme</keyword>
<dbReference type="InterPro" id="IPR053547">
    <property type="entry name" value="Multiheme_cyt_c_menaq_reduct"/>
</dbReference>
<dbReference type="RefSeq" id="WP_084071176.1">
    <property type="nucleotide sequence ID" value="NZ_FWXY01000023.1"/>
</dbReference>
<dbReference type="InterPro" id="IPR036280">
    <property type="entry name" value="Multihaem_cyt_sf"/>
</dbReference>
<dbReference type="AlphaFoldDB" id="A0A1W2E1A1"/>
<evidence type="ECO:0000256" key="5">
    <source>
        <dbReference type="ARBA" id="ARBA00023004"/>
    </source>
</evidence>
<protein>
    <submittedName>
        <fullName evidence="10">Class III cytochrome C family protein</fullName>
    </submittedName>
</protein>
<gene>
    <name evidence="10" type="ORF">SAMN02746065_1236</name>
</gene>
<dbReference type="GO" id="GO:0046872">
    <property type="term" value="F:metal ion binding"/>
    <property type="evidence" value="ECO:0007669"/>
    <property type="project" value="UniProtKB-KW"/>
</dbReference>
<dbReference type="CDD" id="cd08168">
    <property type="entry name" value="Cytochrom_C3"/>
    <property type="match status" value="1"/>
</dbReference>
<evidence type="ECO:0000256" key="4">
    <source>
        <dbReference type="ARBA" id="ARBA00022982"/>
    </source>
</evidence>
<sequence>MSELEEKTENGSTDSLEMGVSEEQKAEGDSGIGAGVLFFIAAFAVCFLSGWLLFPNLLYSKKEQPFNFNHALHVEEMGGCDSCHYFREDGSFAGVPKLAQCVDCHAEVMGDTEDEAVFVAEYVEKEKEVPWLIYSEQPDCVFFSHSAHVVGAQMDCVSCHGHIGESTTMKPYEENRITGYSRDIWGKNIWGFKKNSWDRMKMDDCAECHEKETGSKGACFQCHK</sequence>
<keyword evidence="7" id="KW-0472">Membrane</keyword>
<keyword evidence="11" id="KW-1185">Reference proteome</keyword>
<feature type="region of interest" description="Disordered" evidence="6">
    <location>
        <begin position="1"/>
        <end position="24"/>
    </location>
</feature>
<reference evidence="10 11" key="1">
    <citation type="submission" date="2017-04" db="EMBL/GenBank/DDBJ databases">
        <authorList>
            <person name="Afonso C.L."/>
            <person name="Miller P.J."/>
            <person name="Scott M.A."/>
            <person name="Spackman E."/>
            <person name="Goraichik I."/>
            <person name="Dimitrov K.M."/>
            <person name="Suarez D.L."/>
            <person name="Swayne D.E."/>
        </authorList>
    </citation>
    <scope>NUCLEOTIDE SEQUENCE [LARGE SCALE GENOMIC DNA]</scope>
    <source>
        <strain evidence="10 11">DSM 3385</strain>
    </source>
</reference>
<dbReference type="STRING" id="1121400.SAMN02746065_1236"/>
<dbReference type="Pfam" id="PF02085">
    <property type="entry name" value="Cytochrom_CIII"/>
    <property type="match status" value="1"/>
</dbReference>
<organism evidence="10 11">
    <name type="scientific">Desulfocicer vacuolatum DSM 3385</name>
    <dbReference type="NCBI Taxonomy" id="1121400"/>
    <lineage>
        <taxon>Bacteria</taxon>
        <taxon>Pseudomonadati</taxon>
        <taxon>Thermodesulfobacteriota</taxon>
        <taxon>Desulfobacteria</taxon>
        <taxon>Desulfobacterales</taxon>
        <taxon>Desulfobacteraceae</taxon>
        <taxon>Desulfocicer</taxon>
    </lineage>
</organism>
<keyword evidence="1" id="KW-0813">Transport</keyword>
<dbReference type="Gene3D" id="3.90.10.10">
    <property type="entry name" value="Cytochrome C3"/>
    <property type="match status" value="2"/>
</dbReference>
<name>A0A1W2E1A1_9BACT</name>
<evidence type="ECO:0000313" key="10">
    <source>
        <dbReference type="EMBL" id="SMD03560.1"/>
    </source>
</evidence>
<dbReference type="GO" id="GO:0009055">
    <property type="term" value="F:electron transfer activity"/>
    <property type="evidence" value="ECO:0007669"/>
    <property type="project" value="InterPro"/>
</dbReference>
<keyword evidence="7" id="KW-0812">Transmembrane</keyword>
<dbReference type="EMBL" id="FWXY01000023">
    <property type="protein sequence ID" value="SMD03560.1"/>
    <property type="molecule type" value="Genomic_DNA"/>
</dbReference>
<dbReference type="PANTHER" id="PTHR39425">
    <property type="entry name" value="LIPOPROTEIN CYTOCHROME C"/>
    <property type="match status" value="1"/>
</dbReference>
<feature type="domain" description="Class III cytochrome C" evidence="8">
    <location>
        <begin position="61"/>
        <end position="118"/>
    </location>
</feature>
<dbReference type="NCBIfam" id="NF041781">
    <property type="entry name" value="mnquin_red_QrcA"/>
    <property type="match status" value="1"/>
</dbReference>
<evidence type="ECO:0000313" key="11">
    <source>
        <dbReference type="Proteomes" id="UP000192418"/>
    </source>
</evidence>
<evidence type="ECO:0000256" key="1">
    <source>
        <dbReference type="ARBA" id="ARBA00022448"/>
    </source>
</evidence>
<feature type="domain" description="Cytochrome c7-like" evidence="9">
    <location>
        <begin position="142"/>
        <end position="224"/>
    </location>
</feature>
<keyword evidence="4" id="KW-0249">Electron transport</keyword>
<dbReference type="PANTHER" id="PTHR39425:SF1">
    <property type="entry name" value="CYTOCHROME C7-LIKE DOMAIN-CONTAINING PROTEIN"/>
    <property type="match status" value="1"/>
</dbReference>
<evidence type="ECO:0000259" key="8">
    <source>
        <dbReference type="Pfam" id="PF02085"/>
    </source>
</evidence>
<keyword evidence="3" id="KW-0479">Metal-binding</keyword>
<dbReference type="GO" id="GO:0020037">
    <property type="term" value="F:heme binding"/>
    <property type="evidence" value="ECO:0007669"/>
    <property type="project" value="InterPro"/>
</dbReference>
<evidence type="ECO:0000256" key="2">
    <source>
        <dbReference type="ARBA" id="ARBA00022617"/>
    </source>
</evidence>
<dbReference type="Proteomes" id="UP000192418">
    <property type="component" value="Unassembled WGS sequence"/>
</dbReference>
<dbReference type="SUPFAM" id="SSF48695">
    <property type="entry name" value="Multiheme cytochromes"/>
    <property type="match status" value="1"/>
</dbReference>
<accession>A0A1W2E1A1</accession>
<dbReference type="InterPro" id="IPR029467">
    <property type="entry name" value="Cyt_c7-like"/>
</dbReference>
<dbReference type="InterPro" id="IPR020942">
    <property type="entry name" value="Cyt_c_III_dom"/>
</dbReference>
<evidence type="ECO:0000256" key="3">
    <source>
        <dbReference type="ARBA" id="ARBA00022723"/>
    </source>
</evidence>